<dbReference type="InterPro" id="IPR054794">
    <property type="entry name" value="TumA"/>
</dbReference>
<comment type="caution">
    <text evidence="1">The sequence shown here is derived from an EMBL/GenBank/DDBJ whole genome shotgun (WGS) entry which is preliminary data.</text>
</comment>
<name>A0ABR8E4B4_9NOSO</name>
<evidence type="ECO:0000313" key="2">
    <source>
        <dbReference type="Proteomes" id="UP000623440"/>
    </source>
</evidence>
<dbReference type="NCBIfam" id="NF045776">
    <property type="entry name" value="TumA"/>
    <property type="match status" value="1"/>
</dbReference>
<sequence>MRKQTIQYTSSLDALVAIAKRLSVYENQQKIDSEDFFYQYNQGTLPDDVLFIEWANDYRHYLVLRQEIEQRLNYAA</sequence>
<dbReference type="EMBL" id="JACJSI010000427">
    <property type="protein sequence ID" value="MBD2536288.1"/>
    <property type="molecule type" value="Genomic_DNA"/>
</dbReference>
<organism evidence="1 2">
    <name type="scientific">Nostoc flagelliforme FACHB-838</name>
    <dbReference type="NCBI Taxonomy" id="2692904"/>
    <lineage>
        <taxon>Bacteria</taxon>
        <taxon>Bacillati</taxon>
        <taxon>Cyanobacteriota</taxon>
        <taxon>Cyanophyceae</taxon>
        <taxon>Nostocales</taxon>
        <taxon>Nostocaceae</taxon>
        <taxon>Nostoc</taxon>
    </lineage>
</organism>
<dbReference type="Proteomes" id="UP000623440">
    <property type="component" value="Unassembled WGS sequence"/>
</dbReference>
<protein>
    <submittedName>
        <fullName evidence="1">Uncharacterized protein</fullName>
    </submittedName>
</protein>
<keyword evidence="2" id="KW-1185">Reference proteome</keyword>
<reference evidence="1 2" key="1">
    <citation type="journal article" date="2020" name="ISME J.">
        <title>Comparative genomics reveals insights into cyanobacterial evolution and habitat adaptation.</title>
        <authorList>
            <person name="Chen M.Y."/>
            <person name="Teng W.K."/>
            <person name="Zhao L."/>
            <person name="Hu C.X."/>
            <person name="Zhou Y.K."/>
            <person name="Han B.P."/>
            <person name="Song L.R."/>
            <person name="Shu W.S."/>
        </authorList>
    </citation>
    <scope>NUCLEOTIDE SEQUENCE [LARGE SCALE GENOMIC DNA]</scope>
    <source>
        <strain evidence="1 2">FACHB-838</strain>
    </source>
</reference>
<gene>
    <name evidence="1" type="ORF">H6G97_46170</name>
</gene>
<dbReference type="RefSeq" id="WP_190947026.1">
    <property type="nucleotide sequence ID" value="NZ_JACJSI010000427.1"/>
</dbReference>
<evidence type="ECO:0000313" key="1">
    <source>
        <dbReference type="EMBL" id="MBD2536288.1"/>
    </source>
</evidence>
<accession>A0ABR8E4B4</accession>
<proteinExistence type="predicted"/>